<organism evidence="1">
    <name type="scientific">marine metagenome</name>
    <dbReference type="NCBI Taxonomy" id="408172"/>
    <lineage>
        <taxon>unclassified sequences</taxon>
        <taxon>metagenomes</taxon>
        <taxon>ecological metagenomes</taxon>
    </lineage>
</organism>
<proteinExistence type="predicted"/>
<name>A0A382W1S9_9ZZZZ</name>
<dbReference type="Gene3D" id="2.120.10.30">
    <property type="entry name" value="TolB, C-terminal domain"/>
    <property type="match status" value="1"/>
</dbReference>
<evidence type="ECO:0000313" key="1">
    <source>
        <dbReference type="EMBL" id="SVD52078.1"/>
    </source>
</evidence>
<dbReference type="InterPro" id="IPR051262">
    <property type="entry name" value="SMP-30/CGR1_Lactonase"/>
</dbReference>
<dbReference type="PANTHER" id="PTHR47572:SF4">
    <property type="entry name" value="LACTONASE DRP35"/>
    <property type="match status" value="1"/>
</dbReference>
<dbReference type="InterPro" id="IPR011042">
    <property type="entry name" value="6-blade_b-propeller_TolB-like"/>
</dbReference>
<accession>A0A382W1S9</accession>
<dbReference type="AlphaFoldDB" id="A0A382W1S9"/>
<feature type="non-terminal residue" evidence="1">
    <location>
        <position position="97"/>
    </location>
</feature>
<gene>
    <name evidence="1" type="ORF">METZ01_LOCUS404932</name>
</gene>
<dbReference type="SUPFAM" id="SSF63829">
    <property type="entry name" value="Calcium-dependent phosphotriesterase"/>
    <property type="match status" value="1"/>
</dbReference>
<dbReference type="EMBL" id="UINC01155938">
    <property type="protein sequence ID" value="SVD52078.1"/>
    <property type="molecule type" value="Genomic_DNA"/>
</dbReference>
<sequence>MKDWNWELIIDHGSLTEGPTWTKEGLLYSQCDESLTWIYNSKYGSNKVWRKDTNGSNGMLLDTSGNLYACEGAGRRLVRYKKDVETEVIASEFEGSP</sequence>
<dbReference type="PANTHER" id="PTHR47572">
    <property type="entry name" value="LIPOPROTEIN-RELATED"/>
    <property type="match status" value="1"/>
</dbReference>
<reference evidence="1" key="1">
    <citation type="submission" date="2018-05" db="EMBL/GenBank/DDBJ databases">
        <authorList>
            <person name="Lanie J.A."/>
            <person name="Ng W.-L."/>
            <person name="Kazmierczak K.M."/>
            <person name="Andrzejewski T.M."/>
            <person name="Davidsen T.M."/>
            <person name="Wayne K.J."/>
            <person name="Tettelin H."/>
            <person name="Glass J.I."/>
            <person name="Rusch D."/>
            <person name="Podicherti R."/>
            <person name="Tsui H.-C.T."/>
            <person name="Winkler M.E."/>
        </authorList>
    </citation>
    <scope>NUCLEOTIDE SEQUENCE</scope>
</reference>
<protein>
    <submittedName>
        <fullName evidence="1">Uncharacterized protein</fullName>
    </submittedName>
</protein>